<comment type="cofactor">
    <cofactor evidence="1 19">
        <name>Mg(2+)</name>
        <dbReference type="ChEBI" id="CHEBI:18420"/>
    </cofactor>
</comment>
<feature type="transmembrane region" description="Helical" evidence="19">
    <location>
        <begin position="139"/>
        <end position="162"/>
    </location>
</feature>
<dbReference type="InterPro" id="IPR003805">
    <property type="entry name" value="CobS"/>
</dbReference>
<name>A0A4R4E2N1_9BACL</name>
<feature type="transmembrane region" description="Helical" evidence="19">
    <location>
        <begin position="212"/>
        <end position="232"/>
    </location>
</feature>
<keyword evidence="7 19" id="KW-1003">Cell membrane</keyword>
<evidence type="ECO:0000256" key="2">
    <source>
        <dbReference type="ARBA" id="ARBA00004651"/>
    </source>
</evidence>
<dbReference type="EC" id="2.7.8.26" evidence="5 19"/>
<evidence type="ECO:0000256" key="10">
    <source>
        <dbReference type="ARBA" id="ARBA00022692"/>
    </source>
</evidence>
<dbReference type="HAMAP" id="MF_00719">
    <property type="entry name" value="CobS"/>
    <property type="match status" value="1"/>
</dbReference>
<feature type="transmembrane region" description="Helical" evidence="19">
    <location>
        <begin position="35"/>
        <end position="52"/>
    </location>
</feature>
<keyword evidence="12 19" id="KW-1133">Transmembrane helix</keyword>
<evidence type="ECO:0000256" key="8">
    <source>
        <dbReference type="ARBA" id="ARBA00022573"/>
    </source>
</evidence>
<dbReference type="UniPathway" id="UPA00148">
    <property type="reaction ID" value="UER00238"/>
</dbReference>
<evidence type="ECO:0000256" key="9">
    <source>
        <dbReference type="ARBA" id="ARBA00022679"/>
    </source>
</evidence>
<evidence type="ECO:0000256" key="3">
    <source>
        <dbReference type="ARBA" id="ARBA00004663"/>
    </source>
</evidence>
<organism evidence="20 21">
    <name type="scientific">Paenibacillus albiflavus</name>
    <dbReference type="NCBI Taxonomy" id="2545760"/>
    <lineage>
        <taxon>Bacteria</taxon>
        <taxon>Bacillati</taxon>
        <taxon>Bacillota</taxon>
        <taxon>Bacilli</taxon>
        <taxon>Bacillales</taxon>
        <taxon>Paenibacillaceae</taxon>
        <taxon>Paenibacillus</taxon>
    </lineage>
</organism>
<feature type="transmembrane region" description="Helical" evidence="19">
    <location>
        <begin position="182"/>
        <end position="206"/>
    </location>
</feature>
<dbReference type="PANTHER" id="PTHR34148">
    <property type="entry name" value="ADENOSYLCOBINAMIDE-GDP RIBAZOLETRANSFERASE"/>
    <property type="match status" value="1"/>
</dbReference>
<evidence type="ECO:0000256" key="18">
    <source>
        <dbReference type="ARBA" id="ARBA00049504"/>
    </source>
</evidence>
<evidence type="ECO:0000256" key="5">
    <source>
        <dbReference type="ARBA" id="ARBA00013200"/>
    </source>
</evidence>
<dbReference type="GO" id="GO:0009236">
    <property type="term" value="P:cobalamin biosynthetic process"/>
    <property type="evidence" value="ECO:0007669"/>
    <property type="project" value="UniProtKB-UniRule"/>
</dbReference>
<dbReference type="GO" id="GO:0051073">
    <property type="term" value="F:adenosylcobinamide-GDP ribazoletransferase activity"/>
    <property type="evidence" value="ECO:0007669"/>
    <property type="project" value="UniProtKB-UniRule"/>
</dbReference>
<dbReference type="EMBL" id="SKFG01000030">
    <property type="protein sequence ID" value="TCZ73784.1"/>
    <property type="molecule type" value="Genomic_DNA"/>
</dbReference>
<evidence type="ECO:0000256" key="14">
    <source>
        <dbReference type="ARBA" id="ARBA00025228"/>
    </source>
</evidence>
<dbReference type="GO" id="GO:0005886">
    <property type="term" value="C:plasma membrane"/>
    <property type="evidence" value="ECO:0007669"/>
    <property type="project" value="UniProtKB-SubCell"/>
</dbReference>
<sequence length="266" mass="29558">MTKWLHGLISAFQFLSRIPVPIEIHYDEQVFKRSVPFYPLVGGVIGLLLYAISYVSEAILPALPASILILIGWIALTGGLHLDGLMDTADGILSHRSRERMLEIMKDSRVGAMGVIVCVLYLLMKFSLIYMVVTENRMGLLVSLLIIPIWSRWFITAAITIWPYARINAGMGSMFKGTPIRYVIYGAVVSTLLSLIIYDVLLMNGFSDQWRLMLLVVGGMLLIGLAAGVYIARKLGGQTGDTYGTLNELVELAGLMIVVSYYHFMM</sequence>
<keyword evidence="9 19" id="KW-0808">Transferase</keyword>
<feature type="transmembrane region" description="Helical" evidence="19">
    <location>
        <begin position="110"/>
        <end position="133"/>
    </location>
</feature>
<dbReference type="AlphaFoldDB" id="A0A4R4E2N1"/>
<evidence type="ECO:0000256" key="7">
    <source>
        <dbReference type="ARBA" id="ARBA00022475"/>
    </source>
</evidence>
<proteinExistence type="inferred from homology"/>
<evidence type="ECO:0000256" key="6">
    <source>
        <dbReference type="ARBA" id="ARBA00015850"/>
    </source>
</evidence>
<evidence type="ECO:0000256" key="12">
    <source>
        <dbReference type="ARBA" id="ARBA00022989"/>
    </source>
</evidence>
<evidence type="ECO:0000256" key="13">
    <source>
        <dbReference type="ARBA" id="ARBA00023136"/>
    </source>
</evidence>
<comment type="similarity">
    <text evidence="4 19">Belongs to the CobS family.</text>
</comment>
<protein>
    <recommendedName>
        <fullName evidence="6 19">Adenosylcobinamide-GDP ribazoletransferase</fullName>
        <ecNumber evidence="5 19">2.7.8.26</ecNumber>
    </recommendedName>
    <alternativeName>
        <fullName evidence="16 19">Cobalamin synthase</fullName>
    </alternativeName>
    <alternativeName>
        <fullName evidence="15 19">Cobalamin-5'-phosphate synthase</fullName>
    </alternativeName>
</protein>
<comment type="subcellular location">
    <subcellularLocation>
        <location evidence="2 19">Cell membrane</location>
        <topology evidence="2 19">Multi-pass membrane protein</topology>
    </subcellularLocation>
</comment>
<gene>
    <name evidence="19 20" type="primary">cobS</name>
    <name evidence="20" type="ORF">E0485_20680</name>
</gene>
<evidence type="ECO:0000313" key="20">
    <source>
        <dbReference type="EMBL" id="TCZ73784.1"/>
    </source>
</evidence>
<comment type="pathway">
    <text evidence="3 19">Cofactor biosynthesis; adenosylcobalamin biosynthesis; adenosylcobalamin from cob(II)yrinate a,c-diamide: step 7/7.</text>
</comment>
<comment type="function">
    <text evidence="14 19">Joins adenosylcobinamide-GDP and alpha-ribazole to generate adenosylcobalamin (Ado-cobalamin). Also synthesizes adenosylcobalamin 5'-phosphate from adenosylcobinamide-GDP and alpha-ribazole 5'-phosphate.</text>
</comment>
<evidence type="ECO:0000256" key="16">
    <source>
        <dbReference type="ARBA" id="ARBA00032853"/>
    </source>
</evidence>
<keyword evidence="13 19" id="KW-0472">Membrane</keyword>
<evidence type="ECO:0000256" key="17">
    <source>
        <dbReference type="ARBA" id="ARBA00048623"/>
    </source>
</evidence>
<dbReference type="NCBIfam" id="TIGR00317">
    <property type="entry name" value="cobS"/>
    <property type="match status" value="1"/>
</dbReference>
<keyword evidence="10 19" id="KW-0812">Transmembrane</keyword>
<evidence type="ECO:0000256" key="4">
    <source>
        <dbReference type="ARBA" id="ARBA00010561"/>
    </source>
</evidence>
<comment type="catalytic activity">
    <reaction evidence="18 19">
        <text>alpha-ribazole 5'-phosphate + adenosylcob(III)inamide-GDP = adenosylcob(III)alamin 5'-phosphate + GMP + H(+)</text>
        <dbReference type="Rhea" id="RHEA:23560"/>
        <dbReference type="ChEBI" id="CHEBI:15378"/>
        <dbReference type="ChEBI" id="CHEBI:57918"/>
        <dbReference type="ChEBI" id="CHEBI:58115"/>
        <dbReference type="ChEBI" id="CHEBI:60487"/>
        <dbReference type="ChEBI" id="CHEBI:60493"/>
        <dbReference type="EC" id="2.7.8.26"/>
    </reaction>
</comment>
<evidence type="ECO:0000256" key="19">
    <source>
        <dbReference type="HAMAP-Rule" id="MF_00719"/>
    </source>
</evidence>
<keyword evidence="8 19" id="KW-0169">Cobalamin biosynthesis</keyword>
<evidence type="ECO:0000256" key="15">
    <source>
        <dbReference type="ARBA" id="ARBA00032605"/>
    </source>
</evidence>
<feature type="transmembrane region" description="Helical" evidence="19">
    <location>
        <begin position="58"/>
        <end position="76"/>
    </location>
</feature>
<keyword evidence="21" id="KW-1185">Reference proteome</keyword>
<evidence type="ECO:0000256" key="11">
    <source>
        <dbReference type="ARBA" id="ARBA00022842"/>
    </source>
</evidence>
<dbReference type="GO" id="GO:0008818">
    <property type="term" value="F:cobalamin 5'-phosphate synthase activity"/>
    <property type="evidence" value="ECO:0007669"/>
    <property type="project" value="UniProtKB-UniRule"/>
</dbReference>
<evidence type="ECO:0000313" key="21">
    <source>
        <dbReference type="Proteomes" id="UP000295418"/>
    </source>
</evidence>
<accession>A0A4R4E2N1</accession>
<dbReference type="Proteomes" id="UP000295418">
    <property type="component" value="Unassembled WGS sequence"/>
</dbReference>
<keyword evidence="11 19" id="KW-0460">Magnesium</keyword>
<dbReference type="Pfam" id="PF02654">
    <property type="entry name" value="CobS"/>
    <property type="match status" value="1"/>
</dbReference>
<comment type="caution">
    <text evidence="20">The sequence shown here is derived from an EMBL/GenBank/DDBJ whole genome shotgun (WGS) entry which is preliminary data.</text>
</comment>
<feature type="transmembrane region" description="Helical" evidence="19">
    <location>
        <begin position="244"/>
        <end position="264"/>
    </location>
</feature>
<comment type="catalytic activity">
    <reaction evidence="17 19">
        <text>alpha-ribazole + adenosylcob(III)inamide-GDP = adenosylcob(III)alamin + GMP + H(+)</text>
        <dbReference type="Rhea" id="RHEA:16049"/>
        <dbReference type="ChEBI" id="CHEBI:10329"/>
        <dbReference type="ChEBI" id="CHEBI:15378"/>
        <dbReference type="ChEBI" id="CHEBI:18408"/>
        <dbReference type="ChEBI" id="CHEBI:58115"/>
        <dbReference type="ChEBI" id="CHEBI:60487"/>
        <dbReference type="EC" id="2.7.8.26"/>
    </reaction>
</comment>
<dbReference type="OrthoDB" id="9794626at2"/>
<dbReference type="PANTHER" id="PTHR34148:SF1">
    <property type="entry name" value="ADENOSYLCOBINAMIDE-GDP RIBAZOLETRANSFERASE"/>
    <property type="match status" value="1"/>
</dbReference>
<evidence type="ECO:0000256" key="1">
    <source>
        <dbReference type="ARBA" id="ARBA00001946"/>
    </source>
</evidence>
<reference evidence="20 21" key="1">
    <citation type="submission" date="2019-03" db="EMBL/GenBank/DDBJ databases">
        <authorList>
            <person name="Kim M.K.M."/>
        </authorList>
    </citation>
    <scope>NUCLEOTIDE SEQUENCE [LARGE SCALE GENOMIC DNA]</scope>
    <source>
        <strain evidence="20 21">18JY21-1</strain>
    </source>
</reference>